<keyword evidence="3" id="KW-1185">Reference proteome</keyword>
<organism evidence="2 3">
    <name type="scientific">Luteimonas chenhongjianii</name>
    <dbReference type="NCBI Taxonomy" id="2006110"/>
    <lineage>
        <taxon>Bacteria</taxon>
        <taxon>Pseudomonadati</taxon>
        <taxon>Pseudomonadota</taxon>
        <taxon>Gammaproteobacteria</taxon>
        <taxon>Lysobacterales</taxon>
        <taxon>Lysobacteraceae</taxon>
        <taxon>Luteimonas</taxon>
    </lineage>
</organism>
<gene>
    <name evidence="2" type="ORF">CNR27_06685</name>
</gene>
<sequence>MSVLTAAGCASQSPRLASVPAPQPAPSASRIAVDSTYVGRVNQTALRRGLQVHWINPPMRRARQD</sequence>
<dbReference type="AlphaFoldDB" id="A0A290XDS8"/>
<dbReference type="EMBL" id="CP023406">
    <property type="protein sequence ID" value="ATD67168.1"/>
    <property type="molecule type" value="Genomic_DNA"/>
</dbReference>
<evidence type="ECO:0000313" key="3">
    <source>
        <dbReference type="Proteomes" id="UP000218968"/>
    </source>
</evidence>
<dbReference type="KEGG" id="lum:CNR27_06685"/>
<evidence type="ECO:0000256" key="1">
    <source>
        <dbReference type="SAM" id="MobiDB-lite"/>
    </source>
</evidence>
<reference evidence="3" key="1">
    <citation type="submission" date="2017-09" db="EMBL/GenBank/DDBJ databases">
        <title>Luteimonas liuhanmingii sp.nov., isolated from the intestinal contents of Tibetan Plateau Pika in Yushu, Qinghai Province, China.</title>
        <authorList>
            <person name="Gui Z."/>
        </authorList>
    </citation>
    <scope>NUCLEOTIDE SEQUENCE [LARGE SCALE GENOMIC DNA]</scope>
    <source>
        <strain evidence="3">100111</strain>
    </source>
</reference>
<proteinExistence type="predicted"/>
<evidence type="ECO:0000313" key="2">
    <source>
        <dbReference type="EMBL" id="ATD67168.1"/>
    </source>
</evidence>
<dbReference type="Proteomes" id="UP000218968">
    <property type="component" value="Chromosome"/>
</dbReference>
<name>A0A290XDS8_9GAMM</name>
<accession>A0A290XDS8</accession>
<feature type="region of interest" description="Disordered" evidence="1">
    <location>
        <begin position="1"/>
        <end position="28"/>
    </location>
</feature>
<protein>
    <submittedName>
        <fullName evidence="2">Uncharacterized protein</fullName>
    </submittedName>
</protein>